<accession>X1MG77</accession>
<comment type="caution">
    <text evidence="1">The sequence shown here is derived from an EMBL/GenBank/DDBJ whole genome shotgun (WGS) entry which is preliminary data.</text>
</comment>
<name>X1MG77_9ZZZZ</name>
<dbReference type="EMBL" id="BARV01006495">
    <property type="protein sequence ID" value="GAI13700.1"/>
    <property type="molecule type" value="Genomic_DNA"/>
</dbReference>
<reference evidence="1" key="1">
    <citation type="journal article" date="2014" name="Front. Microbiol.">
        <title>High frequency of phylogenetically diverse reductive dehalogenase-homologous genes in deep subseafloor sedimentary metagenomes.</title>
        <authorList>
            <person name="Kawai M."/>
            <person name="Futagami T."/>
            <person name="Toyoda A."/>
            <person name="Takaki Y."/>
            <person name="Nishi S."/>
            <person name="Hori S."/>
            <person name="Arai W."/>
            <person name="Tsubouchi T."/>
            <person name="Morono Y."/>
            <person name="Uchiyama I."/>
            <person name="Ito T."/>
            <person name="Fujiyama A."/>
            <person name="Inagaki F."/>
            <person name="Takami H."/>
        </authorList>
    </citation>
    <scope>NUCLEOTIDE SEQUENCE</scope>
    <source>
        <strain evidence="1">Expedition CK06-06</strain>
    </source>
</reference>
<feature type="non-terminal residue" evidence="1">
    <location>
        <position position="1"/>
    </location>
</feature>
<protein>
    <submittedName>
        <fullName evidence="1">Uncharacterized protein</fullName>
    </submittedName>
</protein>
<evidence type="ECO:0000313" key="1">
    <source>
        <dbReference type="EMBL" id="GAI13700.1"/>
    </source>
</evidence>
<proteinExistence type="predicted"/>
<gene>
    <name evidence="1" type="ORF">S06H3_13311</name>
</gene>
<dbReference type="Pfam" id="PF14281">
    <property type="entry name" value="PDDEXK_4"/>
    <property type="match status" value="1"/>
</dbReference>
<sequence length="257" mass="30312">DSICFIENKVESSEGENQLDNYSNVLDELANNKQTYLRYCTKYFDPKDENRHDFLQFRWSDIAGLLLEFNEKQQVQDFYNFLSNYNMANNLEITAKEVFLFENLRQTLNTLDEFLDRLKPAFISSFGKHSKAENISQMRNHGRYIFYKGKVFGEGSGNEIGVGFNLEDKPLVYVWIWTSKGNSKTETFNELVKKNSSIFSTTEKDYCSITQDLSSFLAYENPAEEIEKWFLEKFNILRKFINDTPELEWKVKIDQPR</sequence>
<dbReference type="AlphaFoldDB" id="X1MG77"/>
<dbReference type="InterPro" id="IPR029470">
    <property type="entry name" value="PDDEXK_4"/>
</dbReference>
<organism evidence="1">
    <name type="scientific">marine sediment metagenome</name>
    <dbReference type="NCBI Taxonomy" id="412755"/>
    <lineage>
        <taxon>unclassified sequences</taxon>
        <taxon>metagenomes</taxon>
        <taxon>ecological metagenomes</taxon>
    </lineage>
</organism>